<feature type="region of interest" description="Disordered" evidence="6">
    <location>
        <begin position="1274"/>
        <end position="1319"/>
    </location>
</feature>
<feature type="compositionally biased region" description="Basic residues" evidence="6">
    <location>
        <begin position="974"/>
        <end position="983"/>
    </location>
</feature>
<feature type="region of interest" description="Disordered" evidence="6">
    <location>
        <begin position="310"/>
        <end position="329"/>
    </location>
</feature>
<evidence type="ECO:0000313" key="9">
    <source>
        <dbReference type="EMBL" id="WWC60504.1"/>
    </source>
</evidence>
<gene>
    <name evidence="9" type="ORF">I303_103077</name>
</gene>
<feature type="domain" description="B-block binding subunit of TFIIIC" evidence="7">
    <location>
        <begin position="227"/>
        <end position="294"/>
    </location>
</feature>
<dbReference type="EMBL" id="CP144532">
    <property type="protein sequence ID" value="WWC60504.1"/>
    <property type="molecule type" value="Genomic_DNA"/>
</dbReference>
<feature type="compositionally biased region" description="Basic and acidic residues" evidence="6">
    <location>
        <begin position="666"/>
        <end position="676"/>
    </location>
</feature>
<sequence length="2528" mass="281407">MRIHEIIEQCVEYISLDGVIGTDPTRLIQHLQKLDPTLDQDYFTHLWTLLCAHSSIQVIITNEPILLPGGTTELGTAPLPDGWVLPHGMQADADLSSLYKEGFRGRQIAFMLAGKEFRSDKQAIQDKKEAQKKKAKKAKEATLKRNKGKADDDSDGEVKVDPSGAGILRVLHLDDSQDGDAVDPVPKSDLRRLWDRWGARLRIRCTEDEIYYRLTGSHAKISKITATVFHVLQLAAMSREKGITAIDLGPLVGASQGSMHYFMKVLVGLGLCAKVPAVLHASITNLLVFHLFLDQNPNYCALVGKPLQSANDDNDEGADEPESGDEYMDPALDDGSKFANWGFDFPVLSEADLMAGHAVKQRLLRMLDHPKLQNHLLRTKNLLPALGWVGKAVMRHRRAVRRHIDSLVIDGLIERLEVGEARTSCIRLSKYNPESLLSTDGLQGGEEDKAEPSEVVHDLQLISSRPAYAPPLDPEILNIPLTVTFEHWIIDLVVRSERNTEEDQRGMTINAIWKNTNYIYKRSIDFAILRSDNACIPYHLWPNSMSSFMETIKKERRLRLFTTSEFQRIMLREGQMLEGYPSKPRPELAGDFGDISFKYFYSSEAQLNKFLDDGKSLSGEMAPPKKNGRPRKVPIPRSTSQQATIAPSATSVPEDADEEMVDDSDNENKKRGTKREFKYADSSVQVRGRPRKYIHVVEEDGKINRRIIGTIYSREDLPQVLVYMKERNILVTAPVKYSGIGPPPPPTEAAIQAGHPPEYYYQFPAKDAAAFSGRSRQKSKAAAAAAAGKRDHHDEVTVNVAEIAEQDKAERAQGKATKGKGKKRSKNAGGSASEDPSTQTSSRKSKRQKKDVNYDDLVNHDDDINLHPELRGLAGSSSDRAQPPASGASEGMQASAVGIMPIADVALPASQSIDPLTSHESLTTNTSSTPAPAPSAVDSTSKSGRTVRSSKKKGKAAQETAAAIKQEVVENPKPKRQPRKSKAAQKESATGSIQQSAGLPENGTTSTPPAPGSRFFPNDIPDGSFDRTMEQGIGTVLAELNQSGVRPLPRPTPQAIATASSSAPLLPTPPASEPLASGLPVAQAVSPANPLAVMGDLSSKKRKPTMPSELETPTKNSKLAKGTINNESQPVDGTADKIDGDRVASLFKLPEAPMEETAFELPADIVTSAQIPQHSALAEQNTPEVSIPPANTPAPHSPQAVIDSTSFSTSPNPMAIDSTLLGISGSSRASPIVMSDLTSMSPSGPAMTPAQPQVHGVRRSETPDFRAVTPLREISAGPSTPARNVHTTNSAPYSGTTGRIRNHKLLHAPKGTPNSGRIDLGSIRRANEIVQVLHDSGGALMDTRLLHEHRDWTFKYAGTDHPYAPAAGYGMDRLVVKRMISSLMSEGRVKETIVTVPTPTGRWLKISVIYLADLPHDQLQAYIRQMSTSVAQSMTPNVKKTSTPQIASLPDTPFTELRRQGPRLGAKMAFDATPTRSTFSVSRPFSERRTALLKELKVVGQLLGWKASRCVRVQVLHRAIVKALSSKDCGSVVSSSPRIFAFPLLCEEITAEEWYTCCLVRSYNEDIEHWLRDPQNRTTKLKDVPKQFRPVGGFGGTTTKAKMNTLLQILLTLKIISPVSPVAEDEADFLEVGTDHNGFKLEGNTTSSTFYVLHDMVPIYHIASEPPPFLGLLPAKTEEELDVLWSTIKRASVEVRIDLIGKIGEQTKPGIPVSARFSETLDISADYANLLQNVKRWRSEINLLPIQKAALDEVIDRKTGRSSINTQAELEGFAFENALPLPFLEREIKRRADVAQYNATRIAERLREHVTVSRKRQAKIQQNIREKLIERQELAKQLWLNRIKLSSERKNVDYTDQLVEFVSRQTIQGGQLRMPDVSDNLVDYWVMIWAHVKDLSPEQRESELEERRRIQATRIRLTLNKFVPHAKKGKTSTRKAKVRTPKVGFQRRIRSKRKWSAEDDDILFDGEAIIRARSRFNGYKGRQAVQDQIFTDMASTTLRNRLAKLLGQPGKKAYFEKLEEAWFNLWNRLKGTNDLRDEHPDDPVNFDLKEHIKVLRQSIDKKSLRLLAFSTPSEEKLQAPDLPFESYQVADLYDLNYLHTEVHSFDLAADSLAAEEVRINSIGSISLLEEVKGEVRDHGDDLDSRQMGLLQSSMKVIIGTPDEKYNVTHGQKLLQNWSEGQYEFAINEMLEKNILRKLPTPSRDNERQYGFTQGWQSLNDEFLPPGLFDAAKQLPAKLESEDGFEWPLIGESGEIANLMSMVSNHQVEFEFDVHEFSTVKYEREHFNTRKLDDDAYEFPVQVKRAAAPILPISVEYPDHSTVKPLCRWKGMPFGIDTVDLQRVVDQVIQLVDTSLEDGITTAELLSSISCSKHKFHQALAVLSLEGNQRVFWAGYDTARLISVKHWGAWCIAVKAEDGQDKMIAPRRWYDLYGKFDEADFEKATECTKSLIMTRPGIPLRTIKEKLGLILDRLELVDILEYLIKSRKIETKWSADSEEARKTPVTPIECVGKEDEEDIALFPISDMIW</sequence>
<evidence type="ECO:0000259" key="7">
    <source>
        <dbReference type="Pfam" id="PF04182"/>
    </source>
</evidence>
<dbReference type="GO" id="GO:0006384">
    <property type="term" value="P:transcription initiation at RNA polymerase III promoter"/>
    <property type="evidence" value="ECO:0007669"/>
    <property type="project" value="InterPro"/>
</dbReference>
<dbReference type="GO" id="GO:0005634">
    <property type="term" value="C:nucleus"/>
    <property type="evidence" value="ECO:0007669"/>
    <property type="project" value="UniProtKB-SubCell"/>
</dbReference>
<feature type="compositionally biased region" description="Polar residues" evidence="6">
    <location>
        <begin position="1277"/>
        <end position="1299"/>
    </location>
</feature>
<keyword evidence="3" id="KW-0238">DNA-binding</keyword>
<dbReference type="Proteomes" id="UP000078595">
    <property type="component" value="Chromosome 3"/>
</dbReference>
<name>A0AAJ8KL63_9TREE</name>
<dbReference type="GO" id="GO:0000127">
    <property type="term" value="C:transcription factor TFIIIC complex"/>
    <property type="evidence" value="ECO:0007669"/>
    <property type="project" value="InterPro"/>
</dbReference>
<dbReference type="GO" id="GO:0042791">
    <property type="term" value="P:5S class rRNA transcription by RNA polymerase III"/>
    <property type="evidence" value="ECO:0007669"/>
    <property type="project" value="TreeGrafter"/>
</dbReference>
<feature type="compositionally biased region" description="Basic and acidic residues" evidence="6">
    <location>
        <begin position="850"/>
        <end position="870"/>
    </location>
</feature>
<keyword evidence="2" id="KW-0597">Phosphoprotein</keyword>
<keyword evidence="10" id="KW-1185">Reference proteome</keyword>
<feature type="compositionally biased region" description="Polar residues" evidence="6">
    <location>
        <begin position="1175"/>
        <end position="1184"/>
    </location>
</feature>
<feature type="compositionally biased region" description="Acidic residues" evidence="6">
    <location>
        <begin position="312"/>
        <end position="329"/>
    </location>
</feature>
<feature type="compositionally biased region" description="Polar residues" evidence="6">
    <location>
        <begin position="1111"/>
        <end position="1131"/>
    </location>
</feature>
<feature type="region of interest" description="Disordered" evidence="6">
    <location>
        <begin position="1240"/>
        <end position="1260"/>
    </location>
</feature>
<feature type="compositionally biased region" description="Basic and acidic residues" evidence="6">
    <location>
        <begin position="138"/>
        <end position="159"/>
    </location>
</feature>
<feature type="region of interest" description="Disordered" evidence="6">
    <location>
        <begin position="121"/>
        <end position="159"/>
    </location>
</feature>
<dbReference type="InterPro" id="IPR007309">
    <property type="entry name" value="TFIIIC_Bblock-bd"/>
</dbReference>
<feature type="region of interest" description="Disordered" evidence="6">
    <location>
        <begin position="802"/>
        <end position="893"/>
    </location>
</feature>
<dbReference type="GeneID" id="28966796"/>
<evidence type="ECO:0000259" key="8">
    <source>
        <dbReference type="Pfam" id="PF20222"/>
    </source>
</evidence>
<feature type="compositionally biased region" description="Polar residues" evidence="6">
    <location>
        <begin position="637"/>
        <end position="651"/>
    </location>
</feature>
<organism evidence="9 10">
    <name type="scientific">Kwoniella dejecticola CBS 10117</name>
    <dbReference type="NCBI Taxonomy" id="1296121"/>
    <lineage>
        <taxon>Eukaryota</taxon>
        <taxon>Fungi</taxon>
        <taxon>Dikarya</taxon>
        <taxon>Basidiomycota</taxon>
        <taxon>Agaricomycotina</taxon>
        <taxon>Tremellomycetes</taxon>
        <taxon>Tremellales</taxon>
        <taxon>Cryptococcaceae</taxon>
        <taxon>Kwoniella</taxon>
    </lineage>
</organism>
<evidence type="ECO:0000256" key="1">
    <source>
        <dbReference type="ARBA" id="ARBA00004123"/>
    </source>
</evidence>
<evidence type="ECO:0000256" key="3">
    <source>
        <dbReference type="ARBA" id="ARBA00023125"/>
    </source>
</evidence>
<feature type="compositionally biased region" description="Acidic residues" evidence="6">
    <location>
        <begin position="654"/>
        <end position="665"/>
    </location>
</feature>
<dbReference type="PANTHER" id="PTHR15180:SF1">
    <property type="entry name" value="GENERAL TRANSCRIPTION FACTOR 3C POLYPEPTIDE 1"/>
    <property type="match status" value="1"/>
</dbReference>
<feature type="region of interest" description="Disordered" evidence="6">
    <location>
        <begin position="1044"/>
        <end position="1073"/>
    </location>
</feature>
<evidence type="ECO:0008006" key="11">
    <source>
        <dbReference type="Google" id="ProtNLM"/>
    </source>
</evidence>
<feature type="region of interest" description="Disordered" evidence="6">
    <location>
        <begin position="615"/>
        <end position="676"/>
    </location>
</feature>
<feature type="compositionally biased region" description="Low complexity" evidence="6">
    <location>
        <begin position="827"/>
        <end position="842"/>
    </location>
</feature>
<feature type="compositionally biased region" description="Low complexity" evidence="6">
    <location>
        <begin position="923"/>
        <end position="941"/>
    </location>
</feature>
<evidence type="ECO:0000313" key="10">
    <source>
        <dbReference type="Proteomes" id="UP000078595"/>
    </source>
</evidence>
<feature type="domain" description="Transcription factor tau subunit sfc3/Tfc3 C-terminal" evidence="8">
    <location>
        <begin position="1950"/>
        <end position="2306"/>
    </location>
</feature>
<accession>A0AAJ8KL63</accession>
<protein>
    <recommendedName>
        <fullName evidence="11">B-block binding subunit of TFIIIC domain-containing protein</fullName>
    </recommendedName>
</protein>
<feature type="region of interest" description="Disordered" evidence="6">
    <location>
        <begin position="1098"/>
        <end position="1137"/>
    </location>
</feature>
<dbReference type="KEGG" id="kdj:28966796"/>
<feature type="compositionally biased region" description="Polar residues" evidence="6">
    <location>
        <begin position="987"/>
        <end position="1007"/>
    </location>
</feature>
<feature type="compositionally biased region" description="Basic residues" evidence="6">
    <location>
        <begin position="817"/>
        <end position="826"/>
    </location>
</feature>
<feature type="region of interest" description="Disordered" evidence="6">
    <location>
        <begin position="911"/>
        <end position="1027"/>
    </location>
</feature>
<dbReference type="Pfam" id="PF20222">
    <property type="entry name" value="DUF6581"/>
    <property type="match status" value="1"/>
</dbReference>
<reference evidence="9" key="2">
    <citation type="submission" date="2024-02" db="EMBL/GenBank/DDBJ databases">
        <title>Comparative genomics of Cryptococcus and Kwoniella reveals pathogenesis evolution and contrasting modes of karyotype evolution via chromosome fusion or intercentromeric recombination.</title>
        <authorList>
            <person name="Coelho M.A."/>
            <person name="David-Palma M."/>
            <person name="Shea T."/>
            <person name="Bowers K."/>
            <person name="McGinley-Smith S."/>
            <person name="Mohammad A.W."/>
            <person name="Gnirke A."/>
            <person name="Yurkov A.M."/>
            <person name="Nowrousian M."/>
            <person name="Sun S."/>
            <person name="Cuomo C.A."/>
            <person name="Heitman J."/>
        </authorList>
    </citation>
    <scope>NUCLEOTIDE SEQUENCE</scope>
    <source>
        <strain evidence="9">CBS 10117</strain>
    </source>
</reference>
<dbReference type="GO" id="GO:0003677">
    <property type="term" value="F:DNA binding"/>
    <property type="evidence" value="ECO:0007669"/>
    <property type="project" value="UniProtKB-KW"/>
</dbReference>
<dbReference type="PANTHER" id="PTHR15180">
    <property type="entry name" value="GENERAL TRANSCRIPTION FACTOR 3C POLYPEPTIDE 1"/>
    <property type="match status" value="1"/>
</dbReference>
<dbReference type="RefSeq" id="XP_065824761.1">
    <property type="nucleotide sequence ID" value="XM_065968689.1"/>
</dbReference>
<evidence type="ECO:0000256" key="4">
    <source>
        <dbReference type="ARBA" id="ARBA00023163"/>
    </source>
</evidence>
<keyword evidence="4" id="KW-0804">Transcription</keyword>
<comment type="subcellular location">
    <subcellularLocation>
        <location evidence="1">Nucleus</location>
    </subcellularLocation>
</comment>
<evidence type="ECO:0000256" key="6">
    <source>
        <dbReference type="SAM" id="MobiDB-lite"/>
    </source>
</evidence>
<feature type="compositionally biased region" description="Polar residues" evidence="6">
    <location>
        <begin position="911"/>
        <end position="922"/>
    </location>
</feature>
<proteinExistence type="predicted"/>
<dbReference type="InterPro" id="IPR044210">
    <property type="entry name" value="Tfc3-like"/>
</dbReference>
<dbReference type="InterPro" id="IPR046488">
    <property type="entry name" value="Sfc3/Tfc3_C"/>
</dbReference>
<keyword evidence="5" id="KW-0539">Nucleus</keyword>
<feature type="region of interest" description="Disordered" evidence="6">
    <location>
        <begin position="1175"/>
        <end position="1210"/>
    </location>
</feature>
<evidence type="ECO:0000256" key="2">
    <source>
        <dbReference type="ARBA" id="ARBA00022553"/>
    </source>
</evidence>
<dbReference type="Pfam" id="PF04182">
    <property type="entry name" value="B-block_TFIIIC"/>
    <property type="match status" value="1"/>
</dbReference>
<reference evidence="9" key="1">
    <citation type="submission" date="2013-07" db="EMBL/GenBank/DDBJ databases">
        <authorList>
            <consortium name="The Broad Institute Genome Sequencing Platform"/>
            <person name="Cuomo C."/>
            <person name="Litvintseva A."/>
            <person name="Chen Y."/>
            <person name="Heitman J."/>
            <person name="Sun S."/>
            <person name="Springer D."/>
            <person name="Dromer F."/>
            <person name="Young S.K."/>
            <person name="Zeng Q."/>
            <person name="Gargeya S."/>
            <person name="Fitzgerald M."/>
            <person name="Abouelleil A."/>
            <person name="Alvarado L."/>
            <person name="Berlin A.M."/>
            <person name="Chapman S.B."/>
            <person name="Dewar J."/>
            <person name="Goldberg J."/>
            <person name="Griggs A."/>
            <person name="Gujja S."/>
            <person name="Hansen M."/>
            <person name="Howarth C."/>
            <person name="Imamovic A."/>
            <person name="Larimer J."/>
            <person name="McCowan C."/>
            <person name="Murphy C."/>
            <person name="Pearson M."/>
            <person name="Priest M."/>
            <person name="Roberts A."/>
            <person name="Saif S."/>
            <person name="Shea T."/>
            <person name="Sykes S."/>
            <person name="Wortman J."/>
            <person name="Nusbaum C."/>
            <person name="Birren B."/>
        </authorList>
    </citation>
    <scope>NUCLEOTIDE SEQUENCE</scope>
    <source>
        <strain evidence="9">CBS 10117</strain>
    </source>
</reference>
<evidence type="ECO:0000256" key="5">
    <source>
        <dbReference type="ARBA" id="ARBA00023242"/>
    </source>
</evidence>